<dbReference type="OrthoDB" id="9760752at2"/>
<dbReference type="InterPro" id="IPR016132">
    <property type="entry name" value="Phyto_chromo_attachment"/>
</dbReference>
<reference evidence="16 17" key="1">
    <citation type="submission" date="2007-03" db="EMBL/GenBank/DDBJ databases">
        <authorList>
            <person name="Stal L."/>
            <person name="Ferriera S."/>
            <person name="Johnson J."/>
            <person name="Kravitz S."/>
            <person name="Beeson K."/>
            <person name="Sutton G."/>
            <person name="Rogers Y.-H."/>
            <person name="Friedman R."/>
            <person name="Frazier M."/>
            <person name="Venter J.C."/>
        </authorList>
    </citation>
    <scope>NUCLEOTIDE SEQUENCE [LARGE SCALE GENOMIC DNA]</scope>
    <source>
        <strain evidence="16 17">CCY0110</strain>
    </source>
</reference>
<dbReference type="CDD" id="cd17580">
    <property type="entry name" value="REC_2_DhkD-like"/>
    <property type="match status" value="1"/>
</dbReference>
<dbReference type="PRINTS" id="PR01033">
    <property type="entry name" value="PHYTOCHROME"/>
</dbReference>
<dbReference type="SMART" id="SM00388">
    <property type="entry name" value="HisKA"/>
    <property type="match status" value="1"/>
</dbReference>
<dbReference type="SMART" id="SM00448">
    <property type="entry name" value="REC"/>
    <property type="match status" value="1"/>
</dbReference>
<evidence type="ECO:0000259" key="15">
    <source>
        <dbReference type="PROSITE" id="PS50110"/>
    </source>
</evidence>
<sequence length="898" mass="102520">MKLDLDQLNFDRCEDEPIHIPELIQGYGYLFALEEQSGEVKIVSDNISTLLQQHEDILGKNFFELLDMDEEDWQFIQETYERARTRQTRLPLQVVFRNEVLIAGNPQDFYAVLYSSGSYQVLEIEPATKFRQTYSAKHYIKLYSMNVAPKFKTFKSLETMAREIVETIRYISEMERVVLYRFNEDGTGKVIAETKHDDLDSYLDLYYPASDIPQQARELYKINWVRLVPDVDLPSARLIPTVEDSDREPLDLTHSILRSLSPIHQQYVRNQGLKASMSFSLVTHNQLWGMISCHSREPRYIEQNVRLECESLCQLFSWHLYAKEEEIYFEKQQNLERAINQMLEKTSLDNSAVKVFQENEAEVLDLMDADGFMFFSKPQNITLGTIPEAQILPELIRLMNQQEGEPFYSAKITDEISDEAALNGIKGVLLLPLFEQKNYFTAWFRTERQEKMKWAGVPQEKSAVGSKRERLTPRTSFKIHEQVITGKSKDWDQNDVDMAGRFNRVFMAHALDTQEQMSNNLSELEENDRYKNEFLATLAHELRNPLSPLATGLSLLEKGPLPAQQTKVVNTMKRQVNHMTQMIEDLMDISRITRGKIRLEKEQLTAQAVVQNAVEVCAELIDDKRHTLSLDLPEDPLWVYGDEMRLTQILTNLLNNAAKYTDPGGEIQVAVHQQEDAVCFRVVDNGIGIPPEQIDLIFTMFTQMDAFANRSKGGLGIGLPLVKRLVNLHDGEIFAKSVGADQGSAFEVLLPLAASLDKESAGDVPTSSDAQETGTKLLIVDDNEDNVLMFELLLESLGYEIRTASNGTEAIAVFREFQPNIALLDIGLPDINGYELCQHLRSLPEGKNTVFFSQSGWGDEKAFQTARESGFAAHFVKPVDHDVLIKALQEGSRRLRRA</sequence>
<dbReference type="InterPro" id="IPR029016">
    <property type="entry name" value="GAF-like_dom_sf"/>
</dbReference>
<keyword evidence="10" id="KW-0902">Two-component regulatory system</keyword>
<feature type="domain" description="Histidine kinase" evidence="14">
    <location>
        <begin position="537"/>
        <end position="754"/>
    </location>
</feature>
<dbReference type="InterPro" id="IPR003661">
    <property type="entry name" value="HisK_dim/P_dom"/>
</dbReference>
<evidence type="ECO:0000256" key="5">
    <source>
        <dbReference type="ARBA" id="ARBA00022553"/>
    </source>
</evidence>
<dbReference type="PROSITE" id="PS50110">
    <property type="entry name" value="RESPONSE_REGULATORY"/>
    <property type="match status" value="1"/>
</dbReference>
<protein>
    <recommendedName>
        <fullName evidence="3">histidine kinase</fullName>
        <ecNumber evidence="3">2.7.13.3</ecNumber>
    </recommendedName>
</protein>
<dbReference type="PANTHER" id="PTHR43547:SF2">
    <property type="entry name" value="HYBRID SIGNAL TRANSDUCTION HISTIDINE KINASE C"/>
    <property type="match status" value="1"/>
</dbReference>
<evidence type="ECO:0000256" key="3">
    <source>
        <dbReference type="ARBA" id="ARBA00012438"/>
    </source>
</evidence>
<dbReference type="SMART" id="SM00387">
    <property type="entry name" value="HATPase_c"/>
    <property type="match status" value="1"/>
</dbReference>
<dbReference type="Pfam" id="PF02518">
    <property type="entry name" value="HATPase_c"/>
    <property type="match status" value="1"/>
</dbReference>
<dbReference type="InterPro" id="IPR011006">
    <property type="entry name" value="CheY-like_superfamily"/>
</dbReference>
<keyword evidence="8 16" id="KW-0418">Kinase</keyword>
<feature type="modified residue" description="4-aspartylphosphate" evidence="12">
    <location>
        <position position="825"/>
    </location>
</feature>
<dbReference type="PROSITE" id="PS50046">
    <property type="entry name" value="PHYTOCHROME_2"/>
    <property type="match status" value="1"/>
</dbReference>
<accession>A3IHL2</accession>
<dbReference type="Gene3D" id="3.30.450.20">
    <property type="entry name" value="PAS domain"/>
    <property type="match status" value="1"/>
</dbReference>
<comment type="similarity">
    <text evidence="2">In the N-terminal section; belongs to the phytochrome family.</text>
</comment>
<evidence type="ECO:0000313" key="16">
    <source>
        <dbReference type="EMBL" id="EAZ93294.1"/>
    </source>
</evidence>
<evidence type="ECO:0000256" key="7">
    <source>
        <dbReference type="ARBA" id="ARBA00022679"/>
    </source>
</evidence>
<keyword evidence="6" id="KW-0716">Sensory transduction</keyword>
<proteinExistence type="inferred from homology"/>
<comment type="caution">
    <text evidence="16">The sequence shown here is derived from an EMBL/GenBank/DDBJ whole genome shotgun (WGS) entry which is preliminary data.</text>
</comment>
<evidence type="ECO:0000256" key="2">
    <source>
        <dbReference type="ARBA" id="ARBA00006402"/>
    </source>
</evidence>
<dbReference type="SUPFAM" id="SSF47384">
    <property type="entry name" value="Homodimeric domain of signal transducing histidine kinase"/>
    <property type="match status" value="1"/>
</dbReference>
<dbReference type="Pfam" id="PF01590">
    <property type="entry name" value="GAF"/>
    <property type="match status" value="1"/>
</dbReference>
<dbReference type="CDD" id="cd00075">
    <property type="entry name" value="HATPase"/>
    <property type="match status" value="1"/>
</dbReference>
<dbReference type="AlphaFoldDB" id="A3IHL2"/>
<dbReference type="EC" id="2.7.13.3" evidence="3"/>
<dbReference type="FunFam" id="3.30.565.10:FF:000006">
    <property type="entry name" value="Sensor histidine kinase WalK"/>
    <property type="match status" value="1"/>
</dbReference>
<dbReference type="InterPro" id="IPR001294">
    <property type="entry name" value="Phytochrome"/>
</dbReference>
<evidence type="ECO:0000256" key="6">
    <source>
        <dbReference type="ARBA" id="ARBA00022606"/>
    </source>
</evidence>
<dbReference type="Pfam" id="PF08446">
    <property type="entry name" value="PAS_2"/>
    <property type="match status" value="1"/>
</dbReference>
<keyword evidence="4" id="KW-0600">Photoreceptor protein</keyword>
<dbReference type="Gene3D" id="1.10.287.130">
    <property type="match status" value="1"/>
</dbReference>
<evidence type="ECO:0000256" key="12">
    <source>
        <dbReference type="PROSITE-ProRule" id="PRU00169"/>
    </source>
</evidence>
<evidence type="ECO:0000256" key="1">
    <source>
        <dbReference type="ARBA" id="ARBA00000085"/>
    </source>
</evidence>
<dbReference type="InterPro" id="IPR035965">
    <property type="entry name" value="PAS-like_dom_sf"/>
</dbReference>
<dbReference type="Gene3D" id="3.40.50.2300">
    <property type="match status" value="1"/>
</dbReference>
<dbReference type="InterPro" id="IPR003594">
    <property type="entry name" value="HATPase_dom"/>
</dbReference>
<feature type="domain" description="Response regulatory" evidence="15">
    <location>
        <begin position="776"/>
        <end position="892"/>
    </location>
</feature>
<dbReference type="Pfam" id="PF00512">
    <property type="entry name" value="HisKA"/>
    <property type="match status" value="1"/>
</dbReference>
<dbReference type="GO" id="GO:0009584">
    <property type="term" value="P:detection of visible light"/>
    <property type="evidence" value="ECO:0007669"/>
    <property type="project" value="InterPro"/>
</dbReference>
<dbReference type="InterPro" id="IPR036890">
    <property type="entry name" value="HATPase_C_sf"/>
</dbReference>
<dbReference type="Gene3D" id="3.30.450.40">
    <property type="match status" value="1"/>
</dbReference>
<dbReference type="InterPro" id="IPR005467">
    <property type="entry name" value="His_kinase_dom"/>
</dbReference>
<dbReference type="GO" id="GO:0000155">
    <property type="term" value="F:phosphorelay sensor kinase activity"/>
    <property type="evidence" value="ECO:0007669"/>
    <property type="project" value="InterPro"/>
</dbReference>
<keyword evidence="17" id="KW-1185">Reference proteome</keyword>
<dbReference type="SUPFAM" id="SSF55781">
    <property type="entry name" value="GAF domain-like"/>
    <property type="match status" value="2"/>
</dbReference>
<dbReference type="eggNOG" id="COG4251">
    <property type="taxonomic scope" value="Bacteria"/>
</dbReference>
<evidence type="ECO:0000256" key="4">
    <source>
        <dbReference type="ARBA" id="ARBA00022543"/>
    </source>
</evidence>
<dbReference type="Gene3D" id="3.30.450.270">
    <property type="match status" value="1"/>
</dbReference>
<dbReference type="InterPro" id="IPR036097">
    <property type="entry name" value="HisK_dim/P_sf"/>
</dbReference>
<dbReference type="GO" id="GO:0006355">
    <property type="term" value="P:regulation of DNA-templated transcription"/>
    <property type="evidence" value="ECO:0007669"/>
    <property type="project" value="InterPro"/>
</dbReference>
<evidence type="ECO:0000256" key="8">
    <source>
        <dbReference type="ARBA" id="ARBA00022777"/>
    </source>
</evidence>
<feature type="domain" description="Phytochrome chromophore attachment site" evidence="13">
    <location>
        <begin position="156"/>
        <end position="318"/>
    </location>
</feature>
<keyword evidence="9" id="KW-0157">Chromophore</keyword>
<dbReference type="EMBL" id="AAXW01000002">
    <property type="protein sequence ID" value="EAZ93294.1"/>
    <property type="molecule type" value="Genomic_DNA"/>
</dbReference>
<gene>
    <name evidence="16" type="ORF">CY0110_15902</name>
</gene>
<dbReference type="Gene3D" id="3.30.565.10">
    <property type="entry name" value="Histidine kinase-like ATPase, C-terminal domain"/>
    <property type="match status" value="1"/>
</dbReference>
<dbReference type="Pfam" id="PF00072">
    <property type="entry name" value="Response_reg"/>
    <property type="match status" value="1"/>
</dbReference>
<dbReference type="PROSITE" id="PS50109">
    <property type="entry name" value="HIS_KIN"/>
    <property type="match status" value="1"/>
</dbReference>
<evidence type="ECO:0000256" key="11">
    <source>
        <dbReference type="ARBA" id="ARBA00023170"/>
    </source>
</evidence>
<dbReference type="Pfam" id="PF00360">
    <property type="entry name" value="PHY"/>
    <property type="match status" value="1"/>
</dbReference>
<evidence type="ECO:0000256" key="9">
    <source>
        <dbReference type="ARBA" id="ARBA00022991"/>
    </source>
</evidence>
<dbReference type="SUPFAM" id="SSF52172">
    <property type="entry name" value="CheY-like"/>
    <property type="match status" value="1"/>
</dbReference>
<dbReference type="InterPro" id="IPR043150">
    <property type="entry name" value="Phytochrome_PHY_sf"/>
</dbReference>
<dbReference type="InterPro" id="IPR013654">
    <property type="entry name" value="PAS_2"/>
</dbReference>
<evidence type="ECO:0000259" key="13">
    <source>
        <dbReference type="PROSITE" id="PS50046"/>
    </source>
</evidence>
<evidence type="ECO:0000259" key="14">
    <source>
        <dbReference type="PROSITE" id="PS50109"/>
    </source>
</evidence>
<evidence type="ECO:0000313" key="17">
    <source>
        <dbReference type="Proteomes" id="UP000003781"/>
    </source>
</evidence>
<name>A3IHL2_9CHRO</name>
<evidence type="ECO:0000256" key="10">
    <source>
        <dbReference type="ARBA" id="ARBA00023012"/>
    </source>
</evidence>
<keyword evidence="5 12" id="KW-0597">Phosphoprotein</keyword>
<dbReference type="SUPFAM" id="SSF55785">
    <property type="entry name" value="PYP-like sensor domain (PAS domain)"/>
    <property type="match status" value="1"/>
</dbReference>
<keyword evidence="7" id="KW-0808">Transferase</keyword>
<dbReference type="Proteomes" id="UP000003781">
    <property type="component" value="Unassembled WGS sequence"/>
</dbReference>
<dbReference type="InterPro" id="IPR003018">
    <property type="entry name" value="GAF"/>
</dbReference>
<organism evidence="16 17">
    <name type="scientific">Crocosphaera chwakensis CCY0110</name>
    <dbReference type="NCBI Taxonomy" id="391612"/>
    <lineage>
        <taxon>Bacteria</taxon>
        <taxon>Bacillati</taxon>
        <taxon>Cyanobacteriota</taxon>
        <taxon>Cyanophyceae</taxon>
        <taxon>Oscillatoriophycideae</taxon>
        <taxon>Chroococcales</taxon>
        <taxon>Aphanothecaceae</taxon>
        <taxon>Crocosphaera</taxon>
        <taxon>Crocosphaera chwakensis</taxon>
    </lineage>
</organism>
<dbReference type="RefSeq" id="WP_008272796.1">
    <property type="nucleotide sequence ID" value="NZ_AAXW01000002.1"/>
</dbReference>
<comment type="catalytic activity">
    <reaction evidence="1">
        <text>ATP + protein L-histidine = ADP + protein N-phospho-L-histidine.</text>
        <dbReference type="EC" id="2.7.13.3"/>
    </reaction>
</comment>
<dbReference type="SUPFAM" id="SSF55874">
    <property type="entry name" value="ATPase domain of HSP90 chaperone/DNA topoisomerase II/histidine kinase"/>
    <property type="match status" value="1"/>
</dbReference>
<keyword evidence="11" id="KW-0675">Receptor</keyword>
<dbReference type="PANTHER" id="PTHR43547">
    <property type="entry name" value="TWO-COMPONENT HISTIDINE KINASE"/>
    <property type="match status" value="1"/>
</dbReference>
<dbReference type="CDD" id="cd00082">
    <property type="entry name" value="HisKA"/>
    <property type="match status" value="1"/>
</dbReference>
<dbReference type="InterPro" id="IPR001789">
    <property type="entry name" value="Sig_transdc_resp-reg_receiver"/>
</dbReference>
<dbReference type="GO" id="GO:0009881">
    <property type="term" value="F:photoreceptor activity"/>
    <property type="evidence" value="ECO:0007669"/>
    <property type="project" value="UniProtKB-KW"/>
</dbReference>
<dbReference type="InterPro" id="IPR013515">
    <property type="entry name" value="Phytochrome_cen-reg"/>
</dbReference>